<dbReference type="Proteomes" id="UP000039865">
    <property type="component" value="Unassembled WGS sequence"/>
</dbReference>
<name>A0A078A209_STYLE</name>
<feature type="transmembrane region" description="Helical" evidence="5">
    <location>
        <begin position="100"/>
        <end position="124"/>
    </location>
</feature>
<comment type="subcellular location">
    <subcellularLocation>
        <location evidence="1">Membrane</location>
        <topology evidence="1">Multi-pass membrane protein</topology>
    </subcellularLocation>
</comment>
<keyword evidence="3 5" id="KW-1133">Transmembrane helix</keyword>
<reference evidence="7 8" key="1">
    <citation type="submission" date="2014-06" db="EMBL/GenBank/DDBJ databases">
        <authorList>
            <person name="Swart Estienne"/>
        </authorList>
    </citation>
    <scope>NUCLEOTIDE SEQUENCE [LARGE SCALE GENOMIC DNA]</scope>
    <source>
        <strain evidence="7 8">130c</strain>
    </source>
</reference>
<dbReference type="GO" id="GO:0016020">
    <property type="term" value="C:membrane"/>
    <property type="evidence" value="ECO:0007669"/>
    <property type="project" value="UniProtKB-SubCell"/>
</dbReference>
<evidence type="ECO:0000259" key="6">
    <source>
        <dbReference type="Pfam" id="PF00892"/>
    </source>
</evidence>
<dbReference type="AlphaFoldDB" id="A0A078A209"/>
<proteinExistence type="predicted"/>
<dbReference type="InParanoid" id="A0A078A209"/>
<dbReference type="Gene3D" id="1.10.3730.20">
    <property type="match status" value="1"/>
</dbReference>
<dbReference type="Pfam" id="PF00892">
    <property type="entry name" value="EamA"/>
    <property type="match status" value="1"/>
</dbReference>
<feature type="transmembrane region" description="Helical" evidence="5">
    <location>
        <begin position="201"/>
        <end position="220"/>
    </location>
</feature>
<evidence type="ECO:0000256" key="3">
    <source>
        <dbReference type="ARBA" id="ARBA00022989"/>
    </source>
</evidence>
<evidence type="ECO:0000256" key="1">
    <source>
        <dbReference type="ARBA" id="ARBA00004141"/>
    </source>
</evidence>
<sequence>MSQQCNSSPEIELNIYSQKQDDNAEYSLKITPPFDTSQNDNKHEQQIYQHPSIQNSQNEKIKAEPRTNFWFWFFSLSACLSFTGSNILRNHQSQNVMFSLKILLLLILGGSFEYLGSQMIVLSFKYASLANVNQGICSALVSTNTIYILIASYFIFKERIQTVQLVGVILMVIAVLMVSIFRVDKQIQSQDIEDENSSKDIFLMIIGGLIASIMFGSQLLMFKKITQYNNDLFGVAFSLLFFSSIWAIISFIYMFLTDVDYGLIGISNAIVHNQVILLSLFNYVVYDQDLSFGQAIGIGICVIGAILITNGDRMTCFNKKK</sequence>
<feature type="transmembrane region" description="Helical" evidence="5">
    <location>
        <begin position="162"/>
        <end position="181"/>
    </location>
</feature>
<gene>
    <name evidence="7" type="primary">Contig17270.g18392</name>
    <name evidence="7" type="ORF">STYLEM_4837</name>
</gene>
<dbReference type="EMBL" id="CCKQ01004689">
    <property type="protein sequence ID" value="CDW75842.1"/>
    <property type="molecule type" value="Genomic_DNA"/>
</dbReference>
<accession>A0A078A209</accession>
<evidence type="ECO:0000256" key="2">
    <source>
        <dbReference type="ARBA" id="ARBA00022692"/>
    </source>
</evidence>
<evidence type="ECO:0000313" key="7">
    <source>
        <dbReference type="EMBL" id="CDW75842.1"/>
    </source>
</evidence>
<dbReference type="PANTHER" id="PTHR32322">
    <property type="entry name" value="INNER MEMBRANE TRANSPORTER"/>
    <property type="match status" value="1"/>
</dbReference>
<feature type="transmembrane region" description="Helical" evidence="5">
    <location>
        <begin position="136"/>
        <end position="156"/>
    </location>
</feature>
<dbReference type="InterPro" id="IPR037185">
    <property type="entry name" value="EmrE-like"/>
</dbReference>
<dbReference type="InterPro" id="IPR000620">
    <property type="entry name" value="EamA_dom"/>
</dbReference>
<dbReference type="PANTHER" id="PTHR32322:SF2">
    <property type="entry name" value="EAMA DOMAIN-CONTAINING PROTEIN"/>
    <property type="match status" value="1"/>
</dbReference>
<feature type="transmembrane region" description="Helical" evidence="5">
    <location>
        <begin position="292"/>
        <end position="311"/>
    </location>
</feature>
<keyword evidence="4 5" id="KW-0472">Membrane</keyword>
<dbReference type="SUPFAM" id="SSF103481">
    <property type="entry name" value="Multidrug resistance efflux transporter EmrE"/>
    <property type="match status" value="1"/>
</dbReference>
<evidence type="ECO:0000256" key="4">
    <source>
        <dbReference type="ARBA" id="ARBA00023136"/>
    </source>
</evidence>
<protein>
    <recommendedName>
        <fullName evidence="6">EamA domain-containing protein</fullName>
    </recommendedName>
</protein>
<feature type="transmembrane region" description="Helical" evidence="5">
    <location>
        <begin position="69"/>
        <end position="88"/>
    </location>
</feature>
<dbReference type="InterPro" id="IPR050638">
    <property type="entry name" value="AA-Vitamin_Transporters"/>
</dbReference>
<evidence type="ECO:0000313" key="8">
    <source>
        <dbReference type="Proteomes" id="UP000039865"/>
    </source>
</evidence>
<evidence type="ECO:0000256" key="5">
    <source>
        <dbReference type="SAM" id="Phobius"/>
    </source>
</evidence>
<feature type="domain" description="EamA" evidence="6">
    <location>
        <begin position="68"/>
        <end position="179"/>
    </location>
</feature>
<keyword evidence="8" id="KW-1185">Reference proteome</keyword>
<feature type="transmembrane region" description="Helical" evidence="5">
    <location>
        <begin position="232"/>
        <end position="256"/>
    </location>
</feature>
<keyword evidence="2 5" id="KW-0812">Transmembrane</keyword>
<organism evidence="7 8">
    <name type="scientific">Stylonychia lemnae</name>
    <name type="common">Ciliate</name>
    <dbReference type="NCBI Taxonomy" id="5949"/>
    <lineage>
        <taxon>Eukaryota</taxon>
        <taxon>Sar</taxon>
        <taxon>Alveolata</taxon>
        <taxon>Ciliophora</taxon>
        <taxon>Intramacronucleata</taxon>
        <taxon>Spirotrichea</taxon>
        <taxon>Stichotrichia</taxon>
        <taxon>Sporadotrichida</taxon>
        <taxon>Oxytrichidae</taxon>
        <taxon>Stylonychinae</taxon>
        <taxon>Stylonychia</taxon>
    </lineage>
</organism>